<dbReference type="AlphaFoldDB" id="A0A1H0M5L7"/>
<dbReference type="Gene3D" id="3.40.50.720">
    <property type="entry name" value="NAD(P)-binding Rossmann-like Domain"/>
    <property type="match status" value="1"/>
</dbReference>
<dbReference type="PANTHER" id="PTHR44196:SF1">
    <property type="entry name" value="DEHYDROGENASE_REDUCTASE SDR FAMILY MEMBER 7B"/>
    <property type="match status" value="1"/>
</dbReference>
<dbReference type="InterPro" id="IPR002347">
    <property type="entry name" value="SDR_fam"/>
</dbReference>
<organism evidence="5 6">
    <name type="scientific">Lutimaribacter pacificus</name>
    <dbReference type="NCBI Taxonomy" id="391948"/>
    <lineage>
        <taxon>Bacteria</taxon>
        <taxon>Pseudomonadati</taxon>
        <taxon>Pseudomonadota</taxon>
        <taxon>Alphaproteobacteria</taxon>
        <taxon>Rhodobacterales</taxon>
        <taxon>Roseobacteraceae</taxon>
        <taxon>Lutimaribacter</taxon>
    </lineage>
</organism>
<feature type="domain" description="Ketoreductase" evidence="4">
    <location>
        <begin position="6"/>
        <end position="189"/>
    </location>
</feature>
<protein>
    <submittedName>
        <fullName evidence="5">Short-chain dehydrogenase</fullName>
    </submittedName>
</protein>
<dbReference type="EMBL" id="FQZZ01000009">
    <property type="protein sequence ID" value="SHK78037.1"/>
    <property type="molecule type" value="Genomic_DNA"/>
</dbReference>
<dbReference type="SUPFAM" id="SSF51735">
    <property type="entry name" value="NAD(P)-binding Rossmann-fold domains"/>
    <property type="match status" value="1"/>
</dbReference>
<comment type="similarity">
    <text evidence="1 3">Belongs to the short-chain dehydrogenases/reductases (SDR) family.</text>
</comment>
<dbReference type="GO" id="GO:0016020">
    <property type="term" value="C:membrane"/>
    <property type="evidence" value="ECO:0007669"/>
    <property type="project" value="TreeGrafter"/>
</dbReference>
<dbReference type="OrthoDB" id="9781689at2"/>
<dbReference type="GO" id="GO:0016491">
    <property type="term" value="F:oxidoreductase activity"/>
    <property type="evidence" value="ECO:0007669"/>
    <property type="project" value="UniProtKB-KW"/>
</dbReference>
<dbReference type="SMART" id="SM00822">
    <property type="entry name" value="PKS_KR"/>
    <property type="match status" value="1"/>
</dbReference>
<name>A0A1H0M5L7_9RHOB</name>
<dbReference type="InterPro" id="IPR036291">
    <property type="entry name" value="NAD(P)-bd_dom_sf"/>
</dbReference>
<dbReference type="PRINTS" id="PR00080">
    <property type="entry name" value="SDRFAMILY"/>
</dbReference>
<accession>A0A1H0M5L7</accession>
<gene>
    <name evidence="5" type="ORF">SAMN05444142_10961</name>
</gene>
<evidence type="ECO:0000313" key="6">
    <source>
        <dbReference type="Proteomes" id="UP000324252"/>
    </source>
</evidence>
<dbReference type="InterPro" id="IPR057326">
    <property type="entry name" value="KR_dom"/>
</dbReference>
<reference evidence="5 6" key="1">
    <citation type="submission" date="2016-11" db="EMBL/GenBank/DDBJ databases">
        <authorList>
            <person name="Varghese N."/>
            <person name="Submissions S."/>
        </authorList>
    </citation>
    <scope>NUCLEOTIDE SEQUENCE [LARGE SCALE GENOMIC DNA]</scope>
    <source>
        <strain evidence="5 6">DSM 29620</strain>
    </source>
</reference>
<evidence type="ECO:0000313" key="5">
    <source>
        <dbReference type="EMBL" id="SHK78037.1"/>
    </source>
</evidence>
<evidence type="ECO:0000256" key="1">
    <source>
        <dbReference type="ARBA" id="ARBA00006484"/>
    </source>
</evidence>
<dbReference type="RefSeq" id="WP_149789366.1">
    <property type="nucleotide sequence ID" value="NZ_FNIO01000009.1"/>
</dbReference>
<keyword evidence="6" id="KW-1185">Reference proteome</keyword>
<dbReference type="Pfam" id="PF00106">
    <property type="entry name" value="adh_short"/>
    <property type="match status" value="1"/>
</dbReference>
<dbReference type="PRINTS" id="PR00081">
    <property type="entry name" value="GDHRDH"/>
</dbReference>
<dbReference type="NCBIfam" id="NF005495">
    <property type="entry name" value="PRK07109.1"/>
    <property type="match status" value="1"/>
</dbReference>
<evidence type="ECO:0000259" key="4">
    <source>
        <dbReference type="SMART" id="SM00822"/>
    </source>
</evidence>
<keyword evidence="2" id="KW-0560">Oxidoreductase</keyword>
<sequence>MTDATRVAVVAGGTAGVGRSVVSHLIAAGYDVGVLARGKDRLEALAREYGDRVACLPCDVSNAAEVSRAGSAIEELLGPVEVWVNSAMLTSFSPFAAMEAGEFDRIVDTTLLGAVNGTRTALALMERRNTGRIVNIGSGFGYRSVPYQSAYCTSEHGINGFSAALRSELIREGSRITLSLVQLPAVNTPQFDWALNRMAMRPQPAPPVFEPDVAARGVMRAVREGRREYFVGRSVIRLILGNMIFPDWFDHRLADVGAEMQKSDIAEPGGRPNNLAGPVPSAAPVAEGRFGARAENRAIIVDADRLRLSVFWAAPAVGLLIGLVLG</sequence>
<dbReference type="Proteomes" id="UP000324252">
    <property type="component" value="Unassembled WGS sequence"/>
</dbReference>
<evidence type="ECO:0000256" key="3">
    <source>
        <dbReference type="RuleBase" id="RU000363"/>
    </source>
</evidence>
<proteinExistence type="inferred from homology"/>
<dbReference type="PANTHER" id="PTHR44196">
    <property type="entry name" value="DEHYDROGENASE/REDUCTASE SDR FAMILY MEMBER 7B"/>
    <property type="match status" value="1"/>
</dbReference>
<evidence type="ECO:0000256" key="2">
    <source>
        <dbReference type="ARBA" id="ARBA00023002"/>
    </source>
</evidence>